<evidence type="ECO:0000313" key="16">
    <source>
        <dbReference type="Proteomes" id="UP000178315"/>
    </source>
</evidence>
<keyword evidence="3" id="KW-0235">DNA replication</keyword>
<keyword evidence="9" id="KW-0804">Transcription</keyword>
<dbReference type="PANTHER" id="PTHR33516:SF2">
    <property type="entry name" value="LEXA REPRESSOR-RELATED"/>
    <property type="match status" value="1"/>
</dbReference>
<evidence type="ECO:0000256" key="2">
    <source>
        <dbReference type="ARBA" id="ARBA00022491"/>
    </source>
</evidence>
<reference evidence="15 16" key="1">
    <citation type="journal article" date="2016" name="Nat. Commun.">
        <title>Thousands of microbial genomes shed light on interconnected biogeochemical processes in an aquifer system.</title>
        <authorList>
            <person name="Anantharaman K."/>
            <person name="Brown C.T."/>
            <person name="Hug L.A."/>
            <person name="Sharon I."/>
            <person name="Castelle C.J."/>
            <person name="Probst A.J."/>
            <person name="Thomas B.C."/>
            <person name="Singh A."/>
            <person name="Wilkins M.J."/>
            <person name="Karaoz U."/>
            <person name="Brodie E.L."/>
            <person name="Williams K.H."/>
            <person name="Hubbard S.S."/>
            <person name="Banfield J.F."/>
        </authorList>
    </citation>
    <scope>NUCLEOTIDE SEQUENCE [LARGE SCALE GENOMIC DNA]</scope>
</reference>
<dbReference type="GO" id="GO:0009432">
    <property type="term" value="P:SOS response"/>
    <property type="evidence" value="ECO:0007669"/>
    <property type="project" value="UniProtKB-KW"/>
</dbReference>
<proteinExistence type="inferred from homology"/>
<dbReference type="Pfam" id="PF00717">
    <property type="entry name" value="Peptidase_S24"/>
    <property type="match status" value="1"/>
</dbReference>
<dbReference type="InterPro" id="IPR036286">
    <property type="entry name" value="LexA/Signal_pep-like_sf"/>
</dbReference>
<dbReference type="InterPro" id="IPR036390">
    <property type="entry name" value="WH_DNA-bd_sf"/>
</dbReference>
<dbReference type="AlphaFoldDB" id="A0A1G2ABU0"/>
<dbReference type="Proteomes" id="UP000178315">
    <property type="component" value="Unassembled WGS sequence"/>
</dbReference>
<evidence type="ECO:0000256" key="3">
    <source>
        <dbReference type="ARBA" id="ARBA00022705"/>
    </source>
</evidence>
<dbReference type="Pfam" id="PF01726">
    <property type="entry name" value="LexA_DNA_bind"/>
    <property type="match status" value="1"/>
</dbReference>
<dbReference type="GO" id="GO:0045892">
    <property type="term" value="P:negative regulation of DNA-templated transcription"/>
    <property type="evidence" value="ECO:0007669"/>
    <property type="project" value="InterPro"/>
</dbReference>
<name>A0A1G2ABU0_9BACT</name>
<evidence type="ECO:0000256" key="6">
    <source>
        <dbReference type="ARBA" id="ARBA00022813"/>
    </source>
</evidence>
<evidence type="ECO:0000256" key="5">
    <source>
        <dbReference type="ARBA" id="ARBA00022801"/>
    </source>
</evidence>
<comment type="similarity">
    <text evidence="1 12">Belongs to the peptidase S24 family.</text>
</comment>
<dbReference type="NCBIfam" id="TIGR00498">
    <property type="entry name" value="lexA"/>
    <property type="match status" value="1"/>
</dbReference>
<evidence type="ECO:0000256" key="1">
    <source>
        <dbReference type="ARBA" id="ARBA00007484"/>
    </source>
</evidence>
<gene>
    <name evidence="15" type="ORF">A3H61_03165</name>
</gene>
<evidence type="ECO:0000259" key="14">
    <source>
        <dbReference type="Pfam" id="PF01726"/>
    </source>
</evidence>
<evidence type="ECO:0000256" key="8">
    <source>
        <dbReference type="ARBA" id="ARBA00023125"/>
    </source>
</evidence>
<protein>
    <submittedName>
        <fullName evidence="15">Repressor LexA</fullName>
    </submittedName>
</protein>
<evidence type="ECO:0000256" key="10">
    <source>
        <dbReference type="ARBA" id="ARBA00023204"/>
    </source>
</evidence>
<evidence type="ECO:0000256" key="4">
    <source>
        <dbReference type="ARBA" id="ARBA00022763"/>
    </source>
</evidence>
<keyword evidence="5 12" id="KW-0378">Hydrolase</keyword>
<keyword evidence="6 12" id="KW-0068">Autocatalytic cleavage</keyword>
<dbReference type="InterPro" id="IPR015927">
    <property type="entry name" value="Peptidase_S24_S26A/B/C"/>
</dbReference>
<dbReference type="GO" id="GO:0004252">
    <property type="term" value="F:serine-type endopeptidase activity"/>
    <property type="evidence" value="ECO:0007669"/>
    <property type="project" value="InterPro"/>
</dbReference>
<organism evidence="15 16">
    <name type="scientific">Candidatus Jacksonbacteria bacterium RIFCSPLOWO2_02_FULL_44_20</name>
    <dbReference type="NCBI Taxonomy" id="1798460"/>
    <lineage>
        <taxon>Bacteria</taxon>
        <taxon>Candidatus Jacksoniibacteriota</taxon>
    </lineage>
</organism>
<keyword evidence="8" id="KW-0238">DNA-binding</keyword>
<dbReference type="PANTHER" id="PTHR33516">
    <property type="entry name" value="LEXA REPRESSOR"/>
    <property type="match status" value="1"/>
</dbReference>
<dbReference type="Gene3D" id="1.10.10.10">
    <property type="entry name" value="Winged helix-like DNA-binding domain superfamily/Winged helix DNA-binding domain"/>
    <property type="match status" value="1"/>
</dbReference>
<feature type="domain" description="Peptidase S24/S26A/S26B/S26C" evidence="13">
    <location>
        <begin position="76"/>
        <end position="165"/>
    </location>
</feature>
<dbReference type="PRINTS" id="PR00726">
    <property type="entry name" value="LEXASERPTASE"/>
</dbReference>
<keyword evidence="7" id="KW-0805">Transcription regulation</keyword>
<dbReference type="EMBL" id="MHJU01000011">
    <property type="protein sequence ID" value="OGY73517.1"/>
    <property type="molecule type" value="Genomic_DNA"/>
</dbReference>
<dbReference type="GO" id="GO:0006260">
    <property type="term" value="P:DNA replication"/>
    <property type="evidence" value="ECO:0007669"/>
    <property type="project" value="UniProtKB-KW"/>
</dbReference>
<keyword evidence="4" id="KW-0227">DNA damage</keyword>
<dbReference type="InterPro" id="IPR006199">
    <property type="entry name" value="LexA_DNA-bd_dom"/>
</dbReference>
<evidence type="ECO:0000256" key="11">
    <source>
        <dbReference type="ARBA" id="ARBA00023236"/>
    </source>
</evidence>
<dbReference type="SUPFAM" id="SSF46785">
    <property type="entry name" value="Winged helix' DNA-binding domain"/>
    <property type="match status" value="1"/>
</dbReference>
<dbReference type="InterPro" id="IPR036388">
    <property type="entry name" value="WH-like_DNA-bd_sf"/>
</dbReference>
<dbReference type="GO" id="GO:0003677">
    <property type="term" value="F:DNA binding"/>
    <property type="evidence" value="ECO:0007669"/>
    <property type="project" value="UniProtKB-KW"/>
</dbReference>
<evidence type="ECO:0000313" key="15">
    <source>
        <dbReference type="EMBL" id="OGY73517.1"/>
    </source>
</evidence>
<evidence type="ECO:0000256" key="9">
    <source>
        <dbReference type="ARBA" id="ARBA00023163"/>
    </source>
</evidence>
<accession>A0A1G2ABU0</accession>
<evidence type="ECO:0000259" key="13">
    <source>
        <dbReference type="Pfam" id="PF00717"/>
    </source>
</evidence>
<evidence type="ECO:0000256" key="12">
    <source>
        <dbReference type="RuleBase" id="RU003991"/>
    </source>
</evidence>
<dbReference type="GO" id="GO:0006281">
    <property type="term" value="P:DNA repair"/>
    <property type="evidence" value="ECO:0007669"/>
    <property type="project" value="UniProtKB-KW"/>
</dbReference>
<evidence type="ECO:0000256" key="7">
    <source>
        <dbReference type="ARBA" id="ARBA00023015"/>
    </source>
</evidence>
<dbReference type="InterPro" id="IPR050077">
    <property type="entry name" value="LexA_repressor"/>
</dbReference>
<keyword evidence="2" id="KW-0678">Repressor</keyword>
<dbReference type="Gene3D" id="2.10.109.10">
    <property type="entry name" value="Umud Fragment, subunit A"/>
    <property type="match status" value="1"/>
</dbReference>
<dbReference type="SUPFAM" id="SSF51306">
    <property type="entry name" value="LexA/Signal peptidase"/>
    <property type="match status" value="1"/>
</dbReference>
<keyword evidence="11" id="KW-0742">SOS response</keyword>
<dbReference type="InterPro" id="IPR006200">
    <property type="entry name" value="LexA"/>
</dbReference>
<feature type="domain" description="LexA repressor DNA-binding" evidence="14">
    <location>
        <begin position="2"/>
        <end position="63"/>
    </location>
</feature>
<dbReference type="InterPro" id="IPR006197">
    <property type="entry name" value="Peptidase_S24_LexA"/>
</dbReference>
<comment type="caution">
    <text evidence="15">The sequence shown here is derived from an EMBL/GenBank/DDBJ whole genome shotgun (WGS) entry which is preliminary data.</text>
</comment>
<dbReference type="GO" id="GO:0006508">
    <property type="term" value="P:proteolysis"/>
    <property type="evidence" value="ECO:0007669"/>
    <property type="project" value="InterPro"/>
</dbReference>
<keyword evidence="10" id="KW-0234">DNA repair</keyword>
<sequence length="196" mass="22488">MITKKQREVLVFVKFYSKKKGYAPSLKEICKHFKLSSVSTAHYFISKLKKSGYLERLKNKARAISVPEKEFLVKIPLLGIIAAGEPIEAISQHEFIAVPKIKLPEMGNMYALRVRGNSMIDENVKDGDIVLVKQQKVAENVRKKATLIIDYENRLKKFKKKQDKIFKKLISRKKCPVCNQKEDSDGRCKCVNGDAW</sequence>